<name>A0A1Y2BXI7_9FUNG</name>
<feature type="compositionally biased region" description="Polar residues" evidence="1">
    <location>
        <begin position="31"/>
        <end position="43"/>
    </location>
</feature>
<sequence length="415" mass="46942">MAAPSAPMSVRLPSISALLSALPSPTSSNAHHLTQQSPHFQSPHQRHVFHGMHKKSYSVDSPAYFRNSSSSVQPVMPPPQAPIHQRSQSHLIYNAPVTPTHRKTSSMDSNGSSISSAPSTPYLVGGPSNSVDSSPQTTMPQIQYRYHPQQHPQQPHNGVTYVEIPAPLTERQLPGPMYPREQQSQYAPSNQQPPQFHHAIHRRVHHVRTNSAPVFASSPSPVVINTNQQQGHRHQIIVPPSAVSASHRAQHRPHNVPQNRMEQDPQIALFRQEQRMHQERLQQQQQHQALQQQYHQQTQQQSTTQHSAPVTRVPSPIRTQLEPDSVSSSSPSSDDDANYNESPDKDEDDGPVLLNANGNPIKRRLRANREQLRVLESVFVKNKTPSPRTRRSWRQSWECRINRFCIGSRTDERNW</sequence>
<dbReference type="Proteomes" id="UP000193642">
    <property type="component" value="Unassembled WGS sequence"/>
</dbReference>
<dbReference type="GO" id="GO:0003677">
    <property type="term" value="F:DNA binding"/>
    <property type="evidence" value="ECO:0007669"/>
    <property type="project" value="InterPro"/>
</dbReference>
<dbReference type="InterPro" id="IPR001356">
    <property type="entry name" value="HD"/>
</dbReference>
<evidence type="ECO:0000313" key="3">
    <source>
        <dbReference type="Proteomes" id="UP000193642"/>
    </source>
</evidence>
<comment type="caution">
    <text evidence="2">The sequence shown here is derived from an EMBL/GenBank/DDBJ whole genome shotgun (WGS) entry which is preliminary data.</text>
</comment>
<feature type="compositionally biased region" description="Low complexity" evidence="1">
    <location>
        <begin position="106"/>
        <end position="116"/>
    </location>
</feature>
<evidence type="ECO:0008006" key="4">
    <source>
        <dbReference type="Google" id="ProtNLM"/>
    </source>
</evidence>
<feature type="region of interest" description="Disordered" evidence="1">
    <location>
        <begin position="98"/>
        <end position="137"/>
    </location>
</feature>
<reference evidence="2 3" key="1">
    <citation type="submission" date="2016-07" db="EMBL/GenBank/DDBJ databases">
        <title>Pervasive Adenine N6-methylation of Active Genes in Fungi.</title>
        <authorList>
            <consortium name="DOE Joint Genome Institute"/>
            <person name="Mondo S.J."/>
            <person name="Dannebaum R.O."/>
            <person name="Kuo R.C."/>
            <person name="Labutti K."/>
            <person name="Haridas S."/>
            <person name="Kuo A."/>
            <person name="Salamov A."/>
            <person name="Ahrendt S.R."/>
            <person name="Lipzen A."/>
            <person name="Sullivan W."/>
            <person name="Andreopoulos W.B."/>
            <person name="Clum A."/>
            <person name="Lindquist E."/>
            <person name="Daum C."/>
            <person name="Ramamoorthy G.K."/>
            <person name="Gryganskyi A."/>
            <person name="Culley D."/>
            <person name="Magnuson J.K."/>
            <person name="James T.Y."/>
            <person name="O'Malley M.A."/>
            <person name="Stajich J.E."/>
            <person name="Spatafora J.W."/>
            <person name="Visel A."/>
            <person name="Grigoriev I.V."/>
        </authorList>
    </citation>
    <scope>NUCLEOTIDE SEQUENCE [LARGE SCALE GENOMIC DNA]</scope>
    <source>
        <strain evidence="2 3">JEL800</strain>
    </source>
</reference>
<dbReference type="CDD" id="cd00086">
    <property type="entry name" value="homeodomain"/>
    <property type="match status" value="1"/>
</dbReference>
<feature type="region of interest" description="Disordered" evidence="1">
    <location>
        <begin position="274"/>
        <end position="360"/>
    </location>
</feature>
<accession>A0A1Y2BXI7</accession>
<dbReference type="OrthoDB" id="6159439at2759"/>
<dbReference type="AlphaFoldDB" id="A0A1Y2BXI7"/>
<feature type="compositionally biased region" description="Low complexity" evidence="1">
    <location>
        <begin position="323"/>
        <end position="332"/>
    </location>
</feature>
<evidence type="ECO:0000313" key="2">
    <source>
        <dbReference type="EMBL" id="ORY39490.1"/>
    </source>
</evidence>
<gene>
    <name evidence="2" type="ORF">BCR33DRAFT_389472</name>
</gene>
<feature type="region of interest" description="Disordered" evidence="1">
    <location>
        <begin position="23"/>
        <end position="46"/>
    </location>
</feature>
<proteinExistence type="predicted"/>
<dbReference type="EMBL" id="MCGO01000039">
    <property type="protein sequence ID" value="ORY39490.1"/>
    <property type="molecule type" value="Genomic_DNA"/>
</dbReference>
<feature type="compositionally biased region" description="Low complexity" evidence="1">
    <location>
        <begin position="281"/>
        <end position="308"/>
    </location>
</feature>
<evidence type="ECO:0000256" key="1">
    <source>
        <dbReference type="SAM" id="MobiDB-lite"/>
    </source>
</evidence>
<keyword evidence="3" id="KW-1185">Reference proteome</keyword>
<feature type="compositionally biased region" description="Acidic residues" evidence="1">
    <location>
        <begin position="333"/>
        <end position="350"/>
    </location>
</feature>
<organism evidence="2 3">
    <name type="scientific">Rhizoclosmatium globosum</name>
    <dbReference type="NCBI Taxonomy" id="329046"/>
    <lineage>
        <taxon>Eukaryota</taxon>
        <taxon>Fungi</taxon>
        <taxon>Fungi incertae sedis</taxon>
        <taxon>Chytridiomycota</taxon>
        <taxon>Chytridiomycota incertae sedis</taxon>
        <taxon>Chytridiomycetes</taxon>
        <taxon>Chytridiales</taxon>
        <taxon>Chytriomycetaceae</taxon>
        <taxon>Rhizoclosmatium</taxon>
    </lineage>
</organism>
<feature type="compositionally biased region" description="Polar residues" evidence="1">
    <location>
        <begin position="127"/>
        <end position="137"/>
    </location>
</feature>
<feature type="region of interest" description="Disordered" evidence="1">
    <location>
        <begin position="242"/>
        <end position="262"/>
    </location>
</feature>
<protein>
    <recommendedName>
        <fullName evidence="4">Homeobox domain-containing protein</fullName>
    </recommendedName>
</protein>